<dbReference type="GO" id="GO:0010181">
    <property type="term" value="F:FMN binding"/>
    <property type="evidence" value="ECO:0007669"/>
    <property type="project" value="InterPro"/>
</dbReference>
<evidence type="ECO:0000313" key="5">
    <source>
        <dbReference type="Proteomes" id="UP000004710"/>
    </source>
</evidence>
<dbReference type="InterPro" id="IPR013785">
    <property type="entry name" value="Aldolase_TIM"/>
</dbReference>
<dbReference type="AlphaFoldDB" id="F4SUB5"/>
<accession>F4SUB5</accession>
<dbReference type="PANTHER" id="PTHR43656">
    <property type="entry name" value="BINDING OXIDOREDUCTASE, PUTATIVE (AFU_ORTHOLOGUE AFUA_2G08260)-RELATED"/>
    <property type="match status" value="1"/>
</dbReference>
<dbReference type="HOGENOM" id="CLU_012153_3_2_6"/>
<keyword evidence="2" id="KW-0560">Oxidoreductase</keyword>
<gene>
    <name evidence="4" type="ORF">ECIG_04295</name>
</gene>
<keyword evidence="1" id="KW-0285">Flavoprotein</keyword>
<dbReference type="Pfam" id="PF00724">
    <property type="entry name" value="Oxidored_FMN"/>
    <property type="match status" value="1"/>
</dbReference>
<dbReference type="GO" id="GO:0016491">
    <property type="term" value="F:oxidoreductase activity"/>
    <property type="evidence" value="ECO:0007669"/>
    <property type="project" value="UniProtKB-KW"/>
</dbReference>
<reference evidence="4 5" key="1">
    <citation type="submission" date="2010-01" db="EMBL/GenBank/DDBJ databases">
        <title>The Genome Sequence of Escherichia coli M605.</title>
        <authorList>
            <consortium name="The Broad Institute Genome Sequencing Platform"/>
            <consortium name="The Broad Institute Genome Sequencing Center for Infectious Disease"/>
            <person name="Feldgarden M."/>
            <person name="Gordon D.M."/>
            <person name="Johnson J.R."/>
            <person name="Johnston B.D."/>
            <person name="Young S."/>
            <person name="Zeng Q."/>
            <person name="Koehrsen M."/>
            <person name="Alvarado L."/>
            <person name="Berlin A.M."/>
            <person name="Borenstein D."/>
            <person name="Chapman S.B."/>
            <person name="Chen Z."/>
            <person name="Engels R."/>
            <person name="Freedman E."/>
            <person name="Gellesch M."/>
            <person name="Goldberg J."/>
            <person name="Griggs A."/>
            <person name="Gujja S."/>
            <person name="Heilman E.R."/>
            <person name="Heiman D.I."/>
            <person name="Hepburn T.A."/>
            <person name="Howarth C."/>
            <person name="Jen D."/>
            <person name="Larson L."/>
            <person name="Lewis B."/>
            <person name="Mehta T."/>
            <person name="Park D."/>
            <person name="Pearson M."/>
            <person name="Richards J."/>
            <person name="Roberts A."/>
            <person name="Saif S."/>
            <person name="Shea T.D."/>
            <person name="Shenoy N."/>
            <person name="Sisk P."/>
            <person name="Stolte C."/>
            <person name="Sykes S.N."/>
            <person name="Walk T."/>
            <person name="White J."/>
            <person name="Yandava C."/>
            <person name="Haas B."/>
            <person name="Henn M.R."/>
            <person name="Nusbaum C."/>
            <person name="Birren B."/>
        </authorList>
    </citation>
    <scope>NUCLEOTIDE SEQUENCE [LARGE SCALE GENOMIC DNA]</scope>
    <source>
        <strain evidence="4 5">M605</strain>
    </source>
</reference>
<dbReference type="Proteomes" id="UP000004710">
    <property type="component" value="Unassembled WGS sequence"/>
</dbReference>
<evidence type="ECO:0000256" key="1">
    <source>
        <dbReference type="ARBA" id="ARBA00022630"/>
    </source>
</evidence>
<dbReference type="InterPro" id="IPR051799">
    <property type="entry name" value="NADH_flavin_oxidoreductase"/>
</dbReference>
<proteinExistence type="predicted"/>
<dbReference type="PANTHER" id="PTHR43656:SF2">
    <property type="entry name" value="BINDING OXIDOREDUCTASE, PUTATIVE (AFU_ORTHOLOGUE AFUA_2G08260)-RELATED"/>
    <property type="match status" value="1"/>
</dbReference>
<evidence type="ECO:0000259" key="3">
    <source>
        <dbReference type="Pfam" id="PF00724"/>
    </source>
</evidence>
<dbReference type="Gene3D" id="3.20.20.70">
    <property type="entry name" value="Aldolase class I"/>
    <property type="match status" value="1"/>
</dbReference>
<organism evidence="4 5">
    <name type="scientific">Escherichia coli M605</name>
    <dbReference type="NCBI Taxonomy" id="656417"/>
    <lineage>
        <taxon>Bacteria</taxon>
        <taxon>Pseudomonadati</taxon>
        <taxon>Pseudomonadota</taxon>
        <taxon>Gammaproteobacteria</taxon>
        <taxon>Enterobacterales</taxon>
        <taxon>Enterobacteriaceae</taxon>
        <taxon>Escherichia</taxon>
    </lineage>
</organism>
<feature type="domain" description="NADH:flavin oxidoreductase/NADH oxidase N-terminal" evidence="3">
    <location>
        <begin position="7"/>
        <end position="98"/>
    </location>
</feature>
<evidence type="ECO:0000256" key="2">
    <source>
        <dbReference type="ARBA" id="ARBA00023002"/>
    </source>
</evidence>
<dbReference type="SUPFAM" id="SSF51395">
    <property type="entry name" value="FMN-linked oxidoreductases"/>
    <property type="match status" value="1"/>
</dbReference>
<sequence length="103" mass="11345">MTNKHPSLFSPFMLTEKIKLRNRIVMAPMTTWSANPDGTISEQELEFYKRRSQNVGLVITGCTYVTPSGIGFTHEFAAYDDRFINSLEKLAAAAKSGGAPGLC</sequence>
<name>F4SUB5_ECOLX</name>
<dbReference type="InterPro" id="IPR001155">
    <property type="entry name" value="OxRdtase_FMN_N"/>
</dbReference>
<protein>
    <submittedName>
        <fullName evidence="4">NADH-flavin oxidoreductase/NADH oxidase</fullName>
    </submittedName>
</protein>
<evidence type="ECO:0000313" key="4">
    <source>
        <dbReference type="EMBL" id="EGI17760.1"/>
    </source>
</evidence>
<dbReference type="EMBL" id="GL883900">
    <property type="protein sequence ID" value="EGI17760.1"/>
    <property type="molecule type" value="Genomic_DNA"/>
</dbReference>